<evidence type="ECO:0000256" key="4">
    <source>
        <dbReference type="ARBA" id="ARBA00023136"/>
    </source>
</evidence>
<feature type="transmembrane region" description="Helical" evidence="5">
    <location>
        <begin position="219"/>
        <end position="243"/>
    </location>
</feature>
<name>A0A7K0K4L0_9ACTO</name>
<dbReference type="RefSeq" id="WP_154546047.1">
    <property type="nucleotide sequence ID" value="NZ_JAQYQY010000037.1"/>
</dbReference>
<keyword evidence="2 5" id="KW-0812">Transmembrane</keyword>
<evidence type="ECO:0000256" key="2">
    <source>
        <dbReference type="ARBA" id="ARBA00022692"/>
    </source>
</evidence>
<feature type="transmembrane region" description="Helical" evidence="5">
    <location>
        <begin position="141"/>
        <end position="166"/>
    </location>
</feature>
<feature type="domain" description="ABC-2 type transporter transmembrane" evidence="6">
    <location>
        <begin position="16"/>
        <end position="210"/>
    </location>
</feature>
<evidence type="ECO:0000256" key="5">
    <source>
        <dbReference type="SAM" id="Phobius"/>
    </source>
</evidence>
<comment type="caution">
    <text evidence="7">The sequence shown here is derived from an EMBL/GenBank/DDBJ whole genome shotgun (WGS) entry which is preliminary data.</text>
</comment>
<dbReference type="Pfam" id="PF01061">
    <property type="entry name" value="ABC2_membrane"/>
    <property type="match status" value="1"/>
</dbReference>
<keyword evidence="8" id="KW-1185">Reference proteome</keyword>
<feature type="transmembrane region" description="Helical" evidence="5">
    <location>
        <begin position="178"/>
        <end position="199"/>
    </location>
</feature>
<keyword evidence="4 5" id="KW-0472">Membrane</keyword>
<feature type="transmembrane region" description="Helical" evidence="5">
    <location>
        <begin position="55"/>
        <end position="77"/>
    </location>
</feature>
<accession>A0A7K0K4L0</accession>
<evidence type="ECO:0000313" key="8">
    <source>
        <dbReference type="Proteomes" id="UP000442535"/>
    </source>
</evidence>
<keyword evidence="3 5" id="KW-1133">Transmembrane helix</keyword>
<dbReference type="AlphaFoldDB" id="A0A7K0K4L0"/>
<dbReference type="InterPro" id="IPR013525">
    <property type="entry name" value="ABC2_TM"/>
</dbReference>
<evidence type="ECO:0000256" key="3">
    <source>
        <dbReference type="ARBA" id="ARBA00022989"/>
    </source>
</evidence>
<dbReference type="EMBL" id="VUMY01000018">
    <property type="protein sequence ID" value="MST50411.1"/>
    <property type="molecule type" value="Genomic_DNA"/>
</dbReference>
<comment type="subcellular location">
    <subcellularLocation>
        <location evidence="1">Membrane</location>
        <topology evidence="1">Multi-pass membrane protein</topology>
    </subcellularLocation>
</comment>
<evidence type="ECO:0000313" key="7">
    <source>
        <dbReference type="EMBL" id="MST50411.1"/>
    </source>
</evidence>
<dbReference type="GO" id="GO:0016020">
    <property type="term" value="C:membrane"/>
    <property type="evidence" value="ECO:0007669"/>
    <property type="project" value="UniProtKB-SubCell"/>
</dbReference>
<feature type="transmembrane region" description="Helical" evidence="5">
    <location>
        <begin position="21"/>
        <end position="43"/>
    </location>
</feature>
<protein>
    <submittedName>
        <fullName evidence="7">Multidrug ABC transporter permease</fullName>
    </submittedName>
</protein>
<dbReference type="GO" id="GO:0140359">
    <property type="term" value="F:ABC-type transporter activity"/>
    <property type="evidence" value="ECO:0007669"/>
    <property type="project" value="InterPro"/>
</dbReference>
<feature type="transmembrane region" description="Helical" evidence="5">
    <location>
        <begin position="98"/>
        <end position="121"/>
    </location>
</feature>
<sequence length="261" mass="28218">MTRIPHAIARLWRLSVFHTRQFLRVTYFIELMTVSTVVSGIAQRLAVYAWDSDPYAAFIRTGAIGMWTTVTAAGGIIRYERFKGTLVHHFISRIGARLSLAALVLAVAISSILAYFIALVIWLPPGPGNLPFELVFSRAPILLLGIVVTCAGAFGVALVVAALFVLTPNAGAYEPLLLMPLFLLSGVFGTPPGIAGWILKFVSPTMRILDVMSTPGSDLGLLTFSACLSVISAAAWILLGLFLMGRFTRMTRTAQLAEFTA</sequence>
<proteinExistence type="predicted"/>
<reference evidence="7 8" key="1">
    <citation type="submission" date="2019-08" db="EMBL/GenBank/DDBJ databases">
        <title>In-depth cultivation of the pig gut microbiome towards novel bacterial diversity and tailored functional studies.</title>
        <authorList>
            <person name="Wylensek D."/>
            <person name="Hitch T.C.A."/>
            <person name="Clavel T."/>
        </authorList>
    </citation>
    <scope>NUCLEOTIDE SEQUENCE [LARGE SCALE GENOMIC DNA]</scope>
    <source>
        <strain evidence="7 8">RF-GAM-744-WT-7</strain>
    </source>
</reference>
<organism evidence="7 8">
    <name type="scientific">Mobiluncus porci</name>
    <dbReference type="NCBI Taxonomy" id="2652278"/>
    <lineage>
        <taxon>Bacteria</taxon>
        <taxon>Bacillati</taxon>
        <taxon>Actinomycetota</taxon>
        <taxon>Actinomycetes</taxon>
        <taxon>Actinomycetales</taxon>
        <taxon>Actinomycetaceae</taxon>
        <taxon>Mobiluncus</taxon>
    </lineage>
</organism>
<evidence type="ECO:0000256" key="1">
    <source>
        <dbReference type="ARBA" id="ARBA00004141"/>
    </source>
</evidence>
<dbReference type="Proteomes" id="UP000442535">
    <property type="component" value="Unassembled WGS sequence"/>
</dbReference>
<gene>
    <name evidence="7" type="ORF">FYJ63_09295</name>
</gene>
<evidence type="ECO:0000259" key="6">
    <source>
        <dbReference type="Pfam" id="PF01061"/>
    </source>
</evidence>